<evidence type="ECO:0000313" key="2">
    <source>
        <dbReference type="Proteomes" id="UP000245464"/>
    </source>
</evidence>
<dbReference type="RefSeq" id="XP_001939859.2">
    <property type="nucleotide sequence ID" value="XM_001939824.2"/>
</dbReference>
<proteinExistence type="predicted"/>
<sequence>MVARLLIVVAILVALAASEVLDASLFNVSTSTTENDTITVKDLDQRASDELWESAHCRGSRLFLSMMHNAREAATICQSITSQFDGTFETDLETLGWSEADELVDDCLMDGDGGHGLDDALEAIGADGESSTNGGDNVCYHFQHQNGPAILRDMNGCIPYAVADQYYVVNEKTYKATGAQYDMGVNARSGIIYFIERKSPANAAMRSWGVPSVRPDQLPKLRASSDIAWGIWRRRSDNLANINYFFSISVVNTDSSMIIARAAQDLGYNHIPEWPGLSFQPGDGDRAFTALLGAGWFLAQHKTQMGQNRFIYRITIFAEDDFEHSFPHMLLWVMQAPPPPPVPFLPPNQNNRRRFESEPAKGWSYSPLESGDREGVEPVGPPTQDELDLARKHTIWG</sequence>
<dbReference type="AlphaFoldDB" id="A0A2W1FX48"/>
<gene>
    <name evidence="1" type="ORF">PtrM4_127670</name>
</gene>
<reference evidence="1 2" key="1">
    <citation type="journal article" date="2018" name="BMC Genomics">
        <title>Comparative genomics of the wheat fungal pathogen Pyrenophora tritici-repentis reveals chromosomal variations and genome plasticity.</title>
        <authorList>
            <person name="Moolhuijzen P."/>
            <person name="See P.T."/>
            <person name="Hane J.K."/>
            <person name="Shi G."/>
            <person name="Liu Z."/>
            <person name="Oliver R.P."/>
            <person name="Moffat C.S."/>
        </authorList>
    </citation>
    <scope>NUCLEOTIDE SEQUENCE [LARGE SCALE GENOMIC DNA]</scope>
    <source>
        <strain evidence="1">M4</strain>
    </source>
</reference>
<dbReference type="EMBL" id="NQIK02000007">
    <property type="protein sequence ID" value="KAF7568154.1"/>
    <property type="molecule type" value="Genomic_DNA"/>
</dbReference>
<organism evidence="1 2">
    <name type="scientific">Pyrenophora tritici-repentis</name>
    <dbReference type="NCBI Taxonomy" id="45151"/>
    <lineage>
        <taxon>Eukaryota</taxon>
        <taxon>Fungi</taxon>
        <taxon>Dikarya</taxon>
        <taxon>Ascomycota</taxon>
        <taxon>Pezizomycotina</taxon>
        <taxon>Dothideomycetes</taxon>
        <taxon>Pleosporomycetidae</taxon>
        <taxon>Pleosporales</taxon>
        <taxon>Pleosporineae</taxon>
        <taxon>Pleosporaceae</taxon>
        <taxon>Pyrenophora</taxon>
    </lineage>
</organism>
<name>A0A2W1FX48_9PLEO</name>
<evidence type="ECO:0000313" key="1">
    <source>
        <dbReference type="EMBL" id="KAF7568154.1"/>
    </source>
</evidence>
<accession>A0A2W1FX48</accession>
<comment type="caution">
    <text evidence="1">The sequence shown here is derived from an EMBL/GenBank/DDBJ whole genome shotgun (WGS) entry which is preliminary data.</text>
</comment>
<dbReference type="Proteomes" id="UP000245464">
    <property type="component" value="Chromosome 7"/>
</dbReference>
<dbReference type="GeneID" id="6347817"/>
<dbReference type="KEGG" id="ptrr:6347817"/>
<protein>
    <submittedName>
        <fullName evidence="1">Uncharacterized protein</fullName>
    </submittedName>
</protein>